<evidence type="ECO:0000313" key="1">
    <source>
        <dbReference type="EMBL" id="WNO05975.1"/>
    </source>
</evidence>
<gene>
    <name evidence="1" type="ORF">RAN89_05985</name>
</gene>
<dbReference type="Proteomes" id="UP001302257">
    <property type="component" value="Chromosome"/>
</dbReference>
<protein>
    <submittedName>
        <fullName evidence="1">MazG-like family protein</fullName>
    </submittedName>
</protein>
<dbReference type="RefSeq" id="WP_313868697.1">
    <property type="nucleotide sequence ID" value="NZ_CP132507.1"/>
</dbReference>
<proteinExistence type="predicted"/>
<reference evidence="1 2" key="1">
    <citation type="submission" date="2023-08" db="EMBL/GenBank/DDBJ databases">
        <title>Rhodoferax potami sp. nov. and Rhodoferax mekongensis sp. nov., isolated from the Mekong River in Thailand.</title>
        <authorList>
            <person name="Kitikhun S."/>
            <person name="Charoenyingcharoen P."/>
            <person name="Siriarchawattana P."/>
            <person name="Likhitrattanapisal S."/>
            <person name="Nilsakha T."/>
            <person name="Chanpet A."/>
            <person name="Rattanawaree P."/>
            <person name="Ingsriswang S."/>
        </authorList>
    </citation>
    <scope>NUCLEOTIDE SEQUENCE [LARGE SCALE GENOMIC DNA]</scope>
    <source>
        <strain evidence="1 2">TBRC 17307</strain>
    </source>
</reference>
<accession>A0ABZ0B2Y2</accession>
<evidence type="ECO:0000313" key="2">
    <source>
        <dbReference type="Proteomes" id="UP001302257"/>
    </source>
</evidence>
<name>A0ABZ0B2Y2_9BURK</name>
<dbReference type="SUPFAM" id="SSF101386">
    <property type="entry name" value="all-alpha NTP pyrophosphatases"/>
    <property type="match status" value="1"/>
</dbReference>
<dbReference type="EMBL" id="CP132507">
    <property type="protein sequence ID" value="WNO05975.1"/>
    <property type="molecule type" value="Genomic_DNA"/>
</dbReference>
<keyword evidence="2" id="KW-1185">Reference proteome</keyword>
<sequence length="100" mass="11133">MSYSELEIKVIQWAEARKIIPNAAPQAQLNKALEELAELFKAESQKNMDGIKDGVGDVVVCLINYCALKDIDLVSCLDLAYNEIKDRKGTLMPDGTFVKE</sequence>
<dbReference type="Gene3D" id="1.10.287.1080">
    <property type="entry name" value="MazG-like"/>
    <property type="match status" value="1"/>
</dbReference>
<organism evidence="1 2">
    <name type="scientific">Rhodoferax mekongensis</name>
    <dbReference type="NCBI Taxonomy" id="3068341"/>
    <lineage>
        <taxon>Bacteria</taxon>
        <taxon>Pseudomonadati</taxon>
        <taxon>Pseudomonadota</taxon>
        <taxon>Betaproteobacteria</taxon>
        <taxon>Burkholderiales</taxon>
        <taxon>Comamonadaceae</taxon>
        <taxon>Rhodoferax</taxon>
    </lineage>
</organism>
<dbReference type="CDD" id="cd11540">
    <property type="entry name" value="NTP-PPase_u3"/>
    <property type="match status" value="1"/>
</dbReference>